<dbReference type="Gene3D" id="1.10.10.60">
    <property type="entry name" value="Homeodomain-like"/>
    <property type="match status" value="1"/>
</dbReference>
<feature type="region of interest" description="Disordered" evidence="9">
    <location>
        <begin position="1253"/>
        <end position="1317"/>
    </location>
</feature>
<dbReference type="PROSITE" id="PS51204">
    <property type="entry name" value="HSA"/>
    <property type="match status" value="1"/>
</dbReference>
<dbReference type="InterPro" id="IPR009057">
    <property type="entry name" value="Homeodomain-like_sf"/>
</dbReference>
<dbReference type="SUPFAM" id="SSF46689">
    <property type="entry name" value="Homeodomain-like"/>
    <property type="match status" value="1"/>
</dbReference>
<gene>
    <name evidence="12" type="primary">eaf1</name>
    <name evidence="12" type="ORF">QC764_711230</name>
</gene>
<keyword evidence="13" id="KW-1185">Reference proteome</keyword>
<feature type="region of interest" description="Disordered" evidence="9">
    <location>
        <begin position="1472"/>
        <end position="1534"/>
    </location>
</feature>
<dbReference type="Proteomes" id="UP001323617">
    <property type="component" value="Unassembled WGS sequence"/>
</dbReference>
<feature type="compositionally biased region" description="Low complexity" evidence="9">
    <location>
        <begin position="1472"/>
        <end position="1524"/>
    </location>
</feature>
<feature type="compositionally biased region" description="Basic and acidic residues" evidence="9">
    <location>
        <begin position="297"/>
        <end position="320"/>
    </location>
</feature>
<comment type="caution">
    <text evidence="12">The sequence shown here is derived from an EMBL/GenBank/DDBJ whole genome shotgun (WGS) entry which is preliminary data.</text>
</comment>
<feature type="region of interest" description="Disordered" evidence="9">
    <location>
        <begin position="708"/>
        <end position="749"/>
    </location>
</feature>
<dbReference type="PROSITE" id="PS50090">
    <property type="entry name" value="MYB_LIKE"/>
    <property type="match status" value="1"/>
</dbReference>
<dbReference type="InterPro" id="IPR001005">
    <property type="entry name" value="SANT/Myb"/>
</dbReference>
<evidence type="ECO:0000256" key="1">
    <source>
        <dbReference type="ARBA" id="ARBA00004123"/>
    </source>
</evidence>
<feature type="domain" description="HSA" evidence="11">
    <location>
        <begin position="644"/>
        <end position="722"/>
    </location>
</feature>
<feature type="region of interest" description="Disordered" evidence="9">
    <location>
        <begin position="1058"/>
        <end position="1083"/>
    </location>
</feature>
<keyword evidence="12" id="KW-0648">Protein biosynthesis</keyword>
<keyword evidence="6" id="KW-0539">Nucleus</keyword>
<evidence type="ECO:0000259" key="11">
    <source>
        <dbReference type="PROSITE" id="PS51204"/>
    </source>
</evidence>
<evidence type="ECO:0000256" key="6">
    <source>
        <dbReference type="ARBA" id="ARBA00023242"/>
    </source>
</evidence>
<feature type="region of interest" description="Disordered" evidence="9">
    <location>
        <begin position="99"/>
        <end position="176"/>
    </location>
</feature>
<dbReference type="RefSeq" id="XP_062796783.1">
    <property type="nucleotide sequence ID" value="XM_062950745.1"/>
</dbReference>
<proteinExistence type="inferred from homology"/>
<feature type="region of interest" description="Disordered" evidence="9">
    <location>
        <begin position="1000"/>
        <end position="1024"/>
    </location>
</feature>
<keyword evidence="5" id="KW-0234">DNA repair</keyword>
<dbReference type="SMART" id="SM00573">
    <property type="entry name" value="HSA"/>
    <property type="match status" value="1"/>
</dbReference>
<dbReference type="Pfam" id="PF13921">
    <property type="entry name" value="Myb_DNA-bind_6"/>
    <property type="match status" value="1"/>
</dbReference>
<feature type="region of interest" description="Disordered" evidence="9">
    <location>
        <begin position="839"/>
        <end position="869"/>
    </location>
</feature>
<sequence>MTEVGPADRAKLLRSKRESLSSIVQSRKRKLRELYAVATDEDGIPNLDLSNLDAAPTAPAETSFLIDTDFTQGRRLGKLAKFPRRKVLFDARTLPAHSQPATIENVPHSSIKDARANKPAAHVANDAQLSTPKSSLTVQDQQVLPQSSTTTTTSTPLPLAAPDNSKAGSLGQNGLHTDLHEKASSSLPLTTATSNHIATNGTITTPSLAQPAHPSAPASAKPRIITNAVPLEHAPGSMDVDSVASPKDSGSAPATADSSRYQDALSSPGSTALSAQTPAVADSANTSPENEGPPYVERADDTNGVKAPEDVTAGDREGERNASNPTADATSLDELNSAVMSGVEAQLLQESAAAQLAHEGSSASPQEPEDKALSPAEARSAGKSSAEALAKPVQNAAQVVGQTVMQSTPPLANGLSPTPGPVSERREASSVAPMDLDVSVPTQPTEVPQRPSAHEAVTKATPTPVSSSTPTPVGVSKDENVAVTQQRATPAREVPTITIEPPAPQATEPRVPEEADNDSEKNLSAPQLKLLANRERDRRRRSVPTVIFGKPAKKTHKTVDDSVLAINRQRPGYIPSDDYFTPLFIEGFTRTSTWMKPIEKLLNQAHKTVSTSDQYLSILDHQACKILRRVYHLQQHDKWSLRQPMRCPEPTRPPSHQDVLLQEMKWMRTDFREERKWKRAVARNLAYACAEWVYSSPEERRALQVNAVVPPKPTAPGQDVQMTDSGEGGEEPLPELDHSDSPAEHEDEHLEAMVETVAPAMIFALQDDEVVFGLQPSKTAELLLENLPMYGSPLQVPKFDLVGPEYDPDAKWKRPAVPLSKFVEGEMVLADKGPPRKRRRFDYLSDSDKEDGDEVIFGTQPDNNAHSQPENSAVALFNPEMKAVRDRLHAGHQFRPPTEYPMPSQSFFECRMASQWTFAEDNQLKSLALEYNYNWSLISSVMSTKSLFSSGAERRTPWECFERWTNLEGLPTELAKTPYFKQYQLRIDNAQRAILQQNQTAQQQVGPNGAVTPVPRRRPTTTMRVERRRNQKHLAMIDAMRKLAKRRETAIQKAQQQASQVASRKVNEVSRQPIPPAKTPRDYSIMRHERDQKLAERMAQYTARQAVALGKNLKPQPHAVPGTPAALAAAQAGQMPGANSLMAAAAAARLNVPAQVAQNRVQARVPMQAPLGAVPPAVQARLNGLGALVPPMAGIPQAQLQAALQAQQRMPMATPQPDLNLVLQAQTIQQQQQAAIRLAQQQRQAAQQAQQAAAQQAHQQVHGHQQQQVGQQQHQPQQGVAQQPQQQPQPQQVGQQPQQHPQVNGTQNSPSPMRSVVNGLNQGAFMANANAQAMMAAFNGGGLATSPGAGLTMPMLNPRVAGGALNPAVQQRIAELEVHYRNKSPGLTQQEARNLAMEQVGRIIVQNAQNHQLAQAHQQAAMSAAAGQLGHQPGLNAMTATTSPHQYASLLRAQQQAQAAQIQAQQQAQQAQQQAQQQQPHNPQAHQAAAVQQAQAQQVAQLAAQQAQQQQQQQQQAAQHQRQASGSATPAPGK</sequence>
<dbReference type="SMART" id="SM00717">
    <property type="entry name" value="SANT"/>
    <property type="match status" value="1"/>
</dbReference>
<dbReference type="PANTHER" id="PTHR46459">
    <property type="entry name" value="E1A-BINDING PROTEIN P400-RELATED"/>
    <property type="match status" value="1"/>
</dbReference>
<feature type="region of interest" description="Disordered" evidence="9">
    <location>
        <begin position="197"/>
        <end position="221"/>
    </location>
</feature>
<accession>A0ABR0HLD3</accession>
<evidence type="ECO:0000256" key="5">
    <source>
        <dbReference type="ARBA" id="ARBA00023204"/>
    </source>
</evidence>
<keyword evidence="3" id="KW-0227">DNA damage</keyword>
<dbReference type="PANTHER" id="PTHR46459:SF1">
    <property type="entry name" value="E1A-BINDING PROTEIN P400"/>
    <property type="match status" value="1"/>
</dbReference>
<comment type="similarity">
    <text evidence="2">Belongs to the EAF1 family.</text>
</comment>
<feature type="compositionally biased region" description="Basic and acidic residues" evidence="9">
    <location>
        <begin position="510"/>
        <end position="521"/>
    </location>
</feature>
<organism evidence="12 13">
    <name type="scientific">Podospora pseudoanserina</name>
    <dbReference type="NCBI Taxonomy" id="2609844"/>
    <lineage>
        <taxon>Eukaryota</taxon>
        <taxon>Fungi</taxon>
        <taxon>Dikarya</taxon>
        <taxon>Ascomycota</taxon>
        <taxon>Pezizomycotina</taxon>
        <taxon>Sordariomycetes</taxon>
        <taxon>Sordariomycetidae</taxon>
        <taxon>Sordariales</taxon>
        <taxon>Podosporaceae</taxon>
        <taxon>Podospora</taxon>
    </lineage>
</organism>
<evidence type="ECO:0000256" key="3">
    <source>
        <dbReference type="ARBA" id="ARBA00022763"/>
    </source>
</evidence>
<evidence type="ECO:0000256" key="9">
    <source>
        <dbReference type="SAM" id="MobiDB-lite"/>
    </source>
</evidence>
<feature type="compositionally biased region" description="Basic and acidic residues" evidence="9">
    <location>
        <begin position="735"/>
        <end position="749"/>
    </location>
</feature>
<keyword evidence="4" id="KW-0156">Chromatin regulator</keyword>
<feature type="compositionally biased region" description="Low complexity" evidence="9">
    <location>
        <begin position="1253"/>
        <end position="1307"/>
    </location>
</feature>
<comment type="function">
    <text evidence="7">Component of the NuA4 histone acetyltransferase complex which is involved in transcriptional activation of selected genes principally by acetylation of nucleosomal histone H4 and H2A. The NuA4 complex is also involved in DNA repair.</text>
</comment>
<feature type="compositionally biased region" description="Low complexity" evidence="9">
    <location>
        <begin position="141"/>
        <end position="158"/>
    </location>
</feature>
<dbReference type="Pfam" id="PF07529">
    <property type="entry name" value="HSA"/>
    <property type="match status" value="1"/>
</dbReference>
<feature type="region of interest" description="Disordered" evidence="9">
    <location>
        <begin position="496"/>
        <end position="526"/>
    </location>
</feature>
<dbReference type="InterPro" id="IPR014012">
    <property type="entry name" value="HSA_dom"/>
</dbReference>
<feature type="compositionally biased region" description="Low complexity" evidence="9">
    <location>
        <begin position="206"/>
        <end position="221"/>
    </location>
</feature>
<evidence type="ECO:0000256" key="7">
    <source>
        <dbReference type="ARBA" id="ARBA00025178"/>
    </source>
</evidence>
<evidence type="ECO:0000256" key="4">
    <source>
        <dbReference type="ARBA" id="ARBA00022853"/>
    </source>
</evidence>
<feature type="domain" description="Myb-like" evidence="10">
    <location>
        <begin position="914"/>
        <end position="968"/>
    </location>
</feature>
<keyword evidence="12" id="KW-0251">Elongation factor</keyword>
<feature type="compositionally biased region" description="Polar residues" evidence="9">
    <location>
        <begin position="166"/>
        <end position="175"/>
    </location>
</feature>
<dbReference type="GeneID" id="87971610"/>
<feature type="compositionally biased region" description="Polar residues" evidence="9">
    <location>
        <begin position="256"/>
        <end position="289"/>
    </location>
</feature>
<evidence type="ECO:0000259" key="10">
    <source>
        <dbReference type="PROSITE" id="PS50090"/>
    </source>
</evidence>
<name>A0ABR0HLD3_9PEZI</name>
<feature type="compositionally biased region" description="Polar residues" evidence="9">
    <location>
        <begin position="860"/>
        <end position="869"/>
    </location>
</feature>
<evidence type="ECO:0000256" key="8">
    <source>
        <dbReference type="ARBA" id="ARBA00029670"/>
    </source>
</evidence>
<reference evidence="12 13" key="1">
    <citation type="journal article" date="2023" name="bioRxiv">
        <title>High-quality genome assemblies of four members of thePodospora anserinaspecies complex.</title>
        <authorList>
            <person name="Ament-Velasquez S.L."/>
            <person name="Vogan A.A."/>
            <person name="Wallerman O."/>
            <person name="Hartmann F."/>
            <person name="Gautier V."/>
            <person name="Silar P."/>
            <person name="Giraud T."/>
            <person name="Johannesson H."/>
        </authorList>
    </citation>
    <scope>NUCLEOTIDE SEQUENCE [LARGE SCALE GENOMIC DNA]</scope>
    <source>
        <strain evidence="12 13">CBS 124.78</strain>
    </source>
</reference>
<evidence type="ECO:0000313" key="12">
    <source>
        <dbReference type="EMBL" id="KAK4668863.1"/>
    </source>
</evidence>
<dbReference type="GO" id="GO:0003746">
    <property type="term" value="F:translation elongation factor activity"/>
    <property type="evidence" value="ECO:0007669"/>
    <property type="project" value="UniProtKB-KW"/>
</dbReference>
<feature type="compositionally biased region" description="Low complexity" evidence="9">
    <location>
        <begin position="461"/>
        <end position="475"/>
    </location>
</feature>
<evidence type="ECO:0000313" key="13">
    <source>
        <dbReference type="Proteomes" id="UP001323617"/>
    </source>
</evidence>
<feature type="region of interest" description="Disordered" evidence="9">
    <location>
        <begin position="404"/>
        <end position="476"/>
    </location>
</feature>
<protein>
    <recommendedName>
        <fullName evidence="8">Vacuolar import and degradation protein 21</fullName>
    </recommendedName>
</protein>
<evidence type="ECO:0000256" key="2">
    <source>
        <dbReference type="ARBA" id="ARBA00008913"/>
    </source>
</evidence>
<feature type="region of interest" description="Disordered" evidence="9">
    <location>
        <begin position="233"/>
        <end position="332"/>
    </location>
</feature>
<feature type="region of interest" description="Disordered" evidence="9">
    <location>
        <begin position="353"/>
        <end position="390"/>
    </location>
</feature>
<dbReference type="CDD" id="cd00167">
    <property type="entry name" value="SANT"/>
    <property type="match status" value="1"/>
</dbReference>
<comment type="subcellular location">
    <subcellularLocation>
        <location evidence="1">Nucleus</location>
    </subcellularLocation>
</comment>
<feature type="compositionally biased region" description="Polar residues" evidence="9">
    <location>
        <begin position="127"/>
        <end position="140"/>
    </location>
</feature>
<dbReference type="EMBL" id="JAFFHC010000007">
    <property type="protein sequence ID" value="KAK4668863.1"/>
    <property type="molecule type" value="Genomic_DNA"/>
</dbReference>